<sequence length="59" mass="6893">MITIKKEALEVISRLPDSANMDDIMYHLYVLDKIRKGQEAIKDGKIISVEELKKEMKSW</sequence>
<protein>
    <submittedName>
        <fullName evidence="1">Uncharacterized protein</fullName>
    </submittedName>
</protein>
<organism evidence="1 2">
    <name type="scientific">Candidatus Brocadia sinica JPN1</name>
    <dbReference type="NCBI Taxonomy" id="1197129"/>
    <lineage>
        <taxon>Bacteria</taxon>
        <taxon>Pseudomonadati</taxon>
        <taxon>Planctomycetota</taxon>
        <taxon>Candidatus Brocadiia</taxon>
        <taxon>Candidatus Brocadiales</taxon>
        <taxon>Candidatus Brocadiaceae</taxon>
        <taxon>Candidatus Brocadia</taxon>
    </lineage>
</organism>
<reference evidence="2" key="1">
    <citation type="journal article" date="2015" name="Genome Announc.">
        <title>Draft Genome Sequence of an Anaerobic Ammonium-Oxidizing Bacterium, "Candidatus Brocadia sinica".</title>
        <authorList>
            <person name="Oshiki M."/>
            <person name="Shinyako-Hata K."/>
            <person name="Satoh H."/>
            <person name="Okabe S."/>
        </authorList>
    </citation>
    <scope>NUCLEOTIDE SEQUENCE [LARGE SCALE GENOMIC DNA]</scope>
    <source>
        <strain evidence="2">JPN1</strain>
    </source>
</reference>
<comment type="caution">
    <text evidence="1">The sequence shown here is derived from an EMBL/GenBank/DDBJ whole genome shotgun (WGS) entry which is preliminary data.</text>
</comment>
<dbReference type="Proteomes" id="UP000032309">
    <property type="component" value="Unassembled WGS sequence"/>
</dbReference>
<proteinExistence type="predicted"/>
<keyword evidence="2" id="KW-1185">Reference proteome</keyword>
<name>A0ABQ0K0E5_9BACT</name>
<dbReference type="EMBL" id="BAFN01000001">
    <property type="protein sequence ID" value="GAN34416.1"/>
    <property type="molecule type" value="Genomic_DNA"/>
</dbReference>
<evidence type="ECO:0000313" key="1">
    <source>
        <dbReference type="EMBL" id="GAN34416.1"/>
    </source>
</evidence>
<gene>
    <name evidence="1" type="ORF">BROSI_A2952</name>
</gene>
<evidence type="ECO:0000313" key="2">
    <source>
        <dbReference type="Proteomes" id="UP000032309"/>
    </source>
</evidence>
<dbReference type="RefSeq" id="WP_052564424.1">
    <property type="nucleotide sequence ID" value="NZ_BAFN01000001.1"/>
</dbReference>
<accession>A0ABQ0K0E5</accession>